<accession>A0ABW2CYA7</accession>
<dbReference type="SUPFAM" id="SSF53335">
    <property type="entry name" value="S-adenosyl-L-methionine-dependent methyltransferases"/>
    <property type="match status" value="1"/>
</dbReference>
<dbReference type="InterPro" id="IPR029063">
    <property type="entry name" value="SAM-dependent_MTases_sf"/>
</dbReference>
<name>A0ABW2CYA7_9ACTN</name>
<evidence type="ECO:0000313" key="6">
    <source>
        <dbReference type="Proteomes" id="UP001596380"/>
    </source>
</evidence>
<keyword evidence="1" id="KW-0489">Methyltransferase</keyword>
<evidence type="ECO:0000313" key="5">
    <source>
        <dbReference type="EMBL" id="MFC6885275.1"/>
    </source>
</evidence>
<feature type="domain" description="DNA methylase N-4/N-6" evidence="4">
    <location>
        <begin position="24"/>
        <end position="231"/>
    </location>
</feature>
<protein>
    <recommendedName>
        <fullName evidence="3">Methyltransferase</fullName>
        <ecNumber evidence="3">2.1.1.-</ecNumber>
    </recommendedName>
</protein>
<reference evidence="6" key="1">
    <citation type="journal article" date="2019" name="Int. J. Syst. Evol. Microbiol.">
        <title>The Global Catalogue of Microorganisms (GCM) 10K type strain sequencing project: providing services to taxonomists for standard genome sequencing and annotation.</title>
        <authorList>
            <consortium name="The Broad Institute Genomics Platform"/>
            <consortium name="The Broad Institute Genome Sequencing Center for Infectious Disease"/>
            <person name="Wu L."/>
            <person name="Ma J."/>
        </authorList>
    </citation>
    <scope>NUCLEOTIDE SEQUENCE [LARGE SCALE GENOMIC DNA]</scope>
    <source>
        <strain evidence="6">JCM 3369</strain>
    </source>
</reference>
<organism evidence="5 6">
    <name type="scientific">Actinomadura yumaensis</name>
    <dbReference type="NCBI Taxonomy" id="111807"/>
    <lineage>
        <taxon>Bacteria</taxon>
        <taxon>Bacillati</taxon>
        <taxon>Actinomycetota</taxon>
        <taxon>Actinomycetes</taxon>
        <taxon>Streptosporangiales</taxon>
        <taxon>Thermomonosporaceae</taxon>
        <taxon>Actinomadura</taxon>
    </lineage>
</organism>
<dbReference type="EMBL" id="JBHSXS010000036">
    <property type="protein sequence ID" value="MFC6885275.1"/>
    <property type="molecule type" value="Genomic_DNA"/>
</dbReference>
<gene>
    <name evidence="5" type="ORF">ACFQKB_36340</name>
</gene>
<dbReference type="Pfam" id="PF01555">
    <property type="entry name" value="N6_N4_Mtase"/>
    <property type="match status" value="1"/>
</dbReference>
<evidence type="ECO:0000259" key="4">
    <source>
        <dbReference type="Pfam" id="PF01555"/>
    </source>
</evidence>
<evidence type="ECO:0000256" key="1">
    <source>
        <dbReference type="ARBA" id="ARBA00022603"/>
    </source>
</evidence>
<keyword evidence="6" id="KW-1185">Reference proteome</keyword>
<evidence type="ECO:0000256" key="2">
    <source>
        <dbReference type="ARBA" id="ARBA00022679"/>
    </source>
</evidence>
<comment type="similarity">
    <text evidence="3">Belongs to the N(4)/N(6)-methyltransferase family.</text>
</comment>
<dbReference type="RefSeq" id="WP_160825774.1">
    <property type="nucleotide sequence ID" value="NZ_JBHSXE010000001.1"/>
</dbReference>
<dbReference type="InterPro" id="IPR002941">
    <property type="entry name" value="DNA_methylase_N4/N6"/>
</dbReference>
<evidence type="ECO:0000256" key="3">
    <source>
        <dbReference type="RuleBase" id="RU362026"/>
    </source>
</evidence>
<dbReference type="PRINTS" id="PR00508">
    <property type="entry name" value="S21N4MTFRASE"/>
</dbReference>
<dbReference type="Gene3D" id="3.40.50.150">
    <property type="entry name" value="Vaccinia Virus protein VP39"/>
    <property type="match status" value="1"/>
</dbReference>
<comment type="caution">
    <text evidence="5">The sequence shown here is derived from an EMBL/GenBank/DDBJ whole genome shotgun (WGS) entry which is preliminary data.</text>
</comment>
<proteinExistence type="inferred from homology"/>
<dbReference type="Proteomes" id="UP001596380">
    <property type="component" value="Unassembled WGS sequence"/>
</dbReference>
<keyword evidence="2" id="KW-0808">Transferase</keyword>
<sequence length="250" mass="26887">MTWTIHHGDALAVLPTLPTASVGCIITDPPYNSGGRTATERRSDSIRGKYVNGNAKHALADFAGDNRDQRSFGYWLTLVLSECLRVAEPGASALVFTDWRQLPATSDALQAAGWTWRGVIPWRKPISRPCRDGFRRECEYVLWASSGPPARHPEPVYLPGLVEGSQPRGKERRHITQKPVAVLRQLVRVSPPGAVVLDPFAGAGSTGVAALAEDRAFIGCEITEHYATIARERLTAAAADGAGAVGEPVG</sequence>
<dbReference type="EC" id="2.1.1.-" evidence="3"/>
<dbReference type="InterPro" id="IPR001091">
    <property type="entry name" value="RM_Methyltransferase"/>
</dbReference>